<feature type="transmembrane region" description="Helical" evidence="7">
    <location>
        <begin position="297"/>
        <end position="318"/>
    </location>
</feature>
<dbReference type="InterPro" id="IPR002668">
    <property type="entry name" value="CNT_N_dom"/>
</dbReference>
<evidence type="ECO:0000259" key="9">
    <source>
        <dbReference type="Pfam" id="PF07662"/>
    </source>
</evidence>
<evidence type="ECO:0000259" key="10">
    <source>
        <dbReference type="Pfam" id="PF07670"/>
    </source>
</evidence>
<feature type="transmembrane region" description="Helical" evidence="7">
    <location>
        <begin position="155"/>
        <end position="183"/>
    </location>
</feature>
<feature type="transmembrane region" description="Helical" evidence="7">
    <location>
        <begin position="392"/>
        <end position="419"/>
    </location>
</feature>
<gene>
    <name evidence="11" type="ORF">BDI24065_04337</name>
</gene>
<accession>A0A6P2NCE1</accession>
<dbReference type="GO" id="GO:0005337">
    <property type="term" value="F:nucleoside transmembrane transporter activity"/>
    <property type="evidence" value="ECO:0007669"/>
    <property type="project" value="InterPro"/>
</dbReference>
<dbReference type="AlphaFoldDB" id="A0A6P2NCE1"/>
<name>A0A6P2NCE1_9BURK</name>
<feature type="transmembrane region" description="Helical" evidence="7">
    <location>
        <begin position="100"/>
        <end position="118"/>
    </location>
</feature>
<keyword evidence="6 7" id="KW-0472">Membrane</keyword>
<feature type="domain" description="Nucleoside transporter/FeoB GTPase Gate" evidence="10">
    <location>
        <begin position="130"/>
        <end position="227"/>
    </location>
</feature>
<dbReference type="InterPro" id="IPR011657">
    <property type="entry name" value="CNT_C_dom"/>
</dbReference>
<dbReference type="PANTHER" id="PTHR10590">
    <property type="entry name" value="SODIUM/NUCLEOSIDE COTRANSPORTER"/>
    <property type="match status" value="1"/>
</dbReference>
<comment type="subcellular location">
    <subcellularLocation>
        <location evidence="1">Cell membrane</location>
        <topology evidence="1">Multi-pass membrane protein</topology>
    </subcellularLocation>
</comment>
<evidence type="ECO:0000313" key="12">
    <source>
        <dbReference type="Proteomes" id="UP000494125"/>
    </source>
</evidence>
<keyword evidence="5 7" id="KW-1133">Transmembrane helix</keyword>
<feature type="transmembrane region" description="Helical" evidence="7">
    <location>
        <begin position="325"/>
        <end position="344"/>
    </location>
</feature>
<feature type="transmembrane region" description="Helical" evidence="7">
    <location>
        <begin position="130"/>
        <end position="149"/>
    </location>
</feature>
<comment type="similarity">
    <text evidence="2">Belongs to the concentrative nucleoside transporter (CNT) (TC 2.A.41) family.</text>
</comment>
<feature type="domain" description="Concentrative nucleoside transporter N-terminal" evidence="8">
    <location>
        <begin position="39"/>
        <end position="112"/>
    </location>
</feature>
<dbReference type="EMBL" id="CABVPN010000022">
    <property type="protein sequence ID" value="VWB90251.1"/>
    <property type="molecule type" value="Genomic_DNA"/>
</dbReference>
<protein>
    <submittedName>
        <fullName evidence="11">Nucleoside transporter</fullName>
    </submittedName>
</protein>
<evidence type="ECO:0000256" key="6">
    <source>
        <dbReference type="ARBA" id="ARBA00023136"/>
    </source>
</evidence>
<keyword evidence="4 7" id="KW-0812">Transmembrane</keyword>
<keyword evidence="12" id="KW-1185">Reference proteome</keyword>
<dbReference type="GO" id="GO:0015293">
    <property type="term" value="F:symporter activity"/>
    <property type="evidence" value="ECO:0007669"/>
    <property type="project" value="TreeGrafter"/>
</dbReference>
<dbReference type="InterPro" id="IPR008276">
    <property type="entry name" value="C_nuclsd_transpt"/>
</dbReference>
<organism evidence="11 12">
    <name type="scientific">Burkholderia diffusa</name>
    <dbReference type="NCBI Taxonomy" id="488732"/>
    <lineage>
        <taxon>Bacteria</taxon>
        <taxon>Pseudomonadati</taxon>
        <taxon>Pseudomonadota</taxon>
        <taxon>Betaproteobacteria</taxon>
        <taxon>Burkholderiales</taxon>
        <taxon>Burkholderiaceae</taxon>
        <taxon>Burkholderia</taxon>
        <taxon>Burkholderia cepacia complex</taxon>
    </lineage>
</organism>
<evidence type="ECO:0000256" key="4">
    <source>
        <dbReference type="ARBA" id="ARBA00022692"/>
    </source>
</evidence>
<dbReference type="Pfam" id="PF07670">
    <property type="entry name" value="Gate"/>
    <property type="match status" value="1"/>
</dbReference>
<dbReference type="Pfam" id="PF07662">
    <property type="entry name" value="Nucleos_tra2_C"/>
    <property type="match status" value="1"/>
</dbReference>
<feature type="transmembrane region" description="Helical" evidence="7">
    <location>
        <begin position="431"/>
        <end position="454"/>
    </location>
</feature>
<dbReference type="Pfam" id="PF01773">
    <property type="entry name" value="Nucleos_tra2_N"/>
    <property type="match status" value="1"/>
</dbReference>
<dbReference type="PANTHER" id="PTHR10590:SF4">
    <property type="entry name" value="SOLUTE CARRIER FAMILY 28 MEMBER 3"/>
    <property type="match status" value="1"/>
</dbReference>
<feature type="transmembrane region" description="Helical" evidence="7">
    <location>
        <begin position="204"/>
        <end position="226"/>
    </location>
</feature>
<evidence type="ECO:0000256" key="2">
    <source>
        <dbReference type="ARBA" id="ARBA00009033"/>
    </source>
</evidence>
<evidence type="ECO:0000259" key="8">
    <source>
        <dbReference type="Pfam" id="PF01773"/>
    </source>
</evidence>
<sequence>MTASNIHRRRYTGVPGRLPIIQINIERKEYEVDILRSLLGMLFLLLVAYLLSNNRRAVSGRTLIAALLTQFAIGALVLFVPSGRAALAAAANGVNRVLDMGNHGIAFVFGGLVDARMFQLFGDGGFVFGLRVLPMIIFVTALIAVLYYVGVMKWIVAILGAGLAKVLGVSRIEACSAVATIFLGQSEMPALVKPFVRHMTGAEIFTVMASGMASVAGSVLVGYAGLGVKMEYLLAASFMAVPGGLLFGKLLFPTVEPSRVVVDGLDFDDKRAANVIEAAASGASVGLRIAINVGAMLIAFVGLIALMNLIVGGVAAFAGFPQVTLLGIIGHLFAPLAWIIGVPWHDAALAGNFIGEKLIFNEFVAYGDLSPYLKGGAHVAAAGLQVLDPKTLAIVSFALCGFANFSSIAILAGGFSAVAPERRSEVARHGLRALTAATLSNLMSAAIAGLFFSLH</sequence>
<evidence type="ECO:0000256" key="1">
    <source>
        <dbReference type="ARBA" id="ARBA00004651"/>
    </source>
</evidence>
<feature type="transmembrane region" description="Helical" evidence="7">
    <location>
        <begin position="63"/>
        <end position="80"/>
    </location>
</feature>
<dbReference type="GO" id="GO:0005886">
    <property type="term" value="C:plasma membrane"/>
    <property type="evidence" value="ECO:0007669"/>
    <property type="project" value="UniProtKB-SubCell"/>
</dbReference>
<feature type="domain" description="Concentrative nucleoside transporter C-terminal" evidence="9">
    <location>
        <begin position="232"/>
        <end position="449"/>
    </location>
</feature>
<evidence type="ECO:0000256" key="7">
    <source>
        <dbReference type="SAM" id="Phobius"/>
    </source>
</evidence>
<reference evidence="11 12" key="1">
    <citation type="submission" date="2019-09" db="EMBL/GenBank/DDBJ databases">
        <authorList>
            <person name="Depoorter E."/>
        </authorList>
    </citation>
    <scope>NUCLEOTIDE SEQUENCE [LARGE SCALE GENOMIC DNA]</scope>
    <source>
        <strain evidence="11">LMG 24065</strain>
    </source>
</reference>
<dbReference type="InterPro" id="IPR011642">
    <property type="entry name" value="Gate_dom"/>
</dbReference>
<evidence type="ECO:0000256" key="5">
    <source>
        <dbReference type="ARBA" id="ARBA00022989"/>
    </source>
</evidence>
<evidence type="ECO:0000256" key="3">
    <source>
        <dbReference type="ARBA" id="ARBA00022475"/>
    </source>
</evidence>
<proteinExistence type="inferred from homology"/>
<evidence type="ECO:0000313" key="11">
    <source>
        <dbReference type="EMBL" id="VWB90251.1"/>
    </source>
</evidence>
<dbReference type="Proteomes" id="UP000494125">
    <property type="component" value="Unassembled WGS sequence"/>
</dbReference>
<keyword evidence="3" id="KW-1003">Cell membrane</keyword>
<feature type="transmembrane region" description="Helical" evidence="7">
    <location>
        <begin position="232"/>
        <end position="252"/>
    </location>
</feature>
<feature type="transmembrane region" description="Helical" evidence="7">
    <location>
        <begin position="34"/>
        <end position="51"/>
    </location>
</feature>